<reference evidence="2 3" key="1">
    <citation type="submission" date="2016-08" db="EMBL/GenBank/DDBJ databases">
        <title>A Parts List for Fungal Cellulosomes Revealed by Comparative Genomics.</title>
        <authorList>
            <consortium name="DOE Joint Genome Institute"/>
            <person name="Haitjema C.H."/>
            <person name="Gilmore S.P."/>
            <person name="Henske J.K."/>
            <person name="Solomon K.V."/>
            <person name="De Groot R."/>
            <person name="Kuo A."/>
            <person name="Mondo S.J."/>
            <person name="Salamov A.A."/>
            <person name="Labutti K."/>
            <person name="Zhao Z."/>
            <person name="Chiniquy J."/>
            <person name="Barry K."/>
            <person name="Brewer H.M."/>
            <person name="Purvine S.O."/>
            <person name="Wright A.T."/>
            <person name="Boxma B."/>
            <person name="Van Alen T."/>
            <person name="Hackstein J.H."/>
            <person name="Baker S.E."/>
            <person name="Grigoriev I.V."/>
            <person name="O'Malley M.A."/>
        </authorList>
    </citation>
    <scope>NUCLEOTIDE SEQUENCE [LARGE SCALE GENOMIC DNA]</scope>
    <source>
        <strain evidence="2 3">S4</strain>
    </source>
</reference>
<accession>A0A1Y1X4Q9</accession>
<organism evidence="2 3">
    <name type="scientific">Anaeromyces robustus</name>
    <dbReference type="NCBI Taxonomy" id="1754192"/>
    <lineage>
        <taxon>Eukaryota</taxon>
        <taxon>Fungi</taxon>
        <taxon>Fungi incertae sedis</taxon>
        <taxon>Chytridiomycota</taxon>
        <taxon>Chytridiomycota incertae sedis</taxon>
        <taxon>Neocallimastigomycetes</taxon>
        <taxon>Neocallimastigales</taxon>
        <taxon>Neocallimastigaceae</taxon>
        <taxon>Anaeromyces</taxon>
    </lineage>
</organism>
<dbReference type="AlphaFoldDB" id="A0A1Y1X4Q9"/>
<evidence type="ECO:0000313" key="2">
    <source>
        <dbReference type="EMBL" id="ORX80304.1"/>
    </source>
</evidence>
<dbReference type="EMBL" id="MCFG01000149">
    <property type="protein sequence ID" value="ORX80304.1"/>
    <property type="molecule type" value="Genomic_DNA"/>
</dbReference>
<proteinExistence type="predicted"/>
<keyword evidence="3" id="KW-1185">Reference proteome</keyword>
<dbReference type="GO" id="GO:0008081">
    <property type="term" value="F:phosphoric diester hydrolase activity"/>
    <property type="evidence" value="ECO:0007669"/>
    <property type="project" value="InterPro"/>
</dbReference>
<gene>
    <name evidence="2" type="ORF">BCR32DRAFT_245725</name>
</gene>
<sequence length="374" mass="44081">MKNIINWIFIFIYCFIPLTNNNGMNLNMLYNVDHQWMSYIDGKKKLNEINIPGTHDSATLVMANGIVHEFANTQSLNIIEQLKRGIRYFDLRITLGDEDNTNLYLTHNGYICYDPENTDEKLYFSKVLNDFINYLNTFYNETIIIHLKREKIPDEIPNNFDTQYPEKNYLAKIIAEHTILNENTVENPKYSTKTKVKDYFYYENEIPTLDQVRNKIVIVTRDSYTYDNKPLGVQISVPEMKHCTEYSNKGGKNDGVICYPILTNNYNTRIQDDYNLEEDDKWDMIYDMITNNIPSRSENKTNDVYTVYDDTITNRFYDTLNTNVLTLNFLNMARMSTSEHVYHIITDLFDTDIEGMADYVNFRLESHLWNKASS</sequence>
<reference evidence="2 3" key="2">
    <citation type="submission" date="2016-08" db="EMBL/GenBank/DDBJ databases">
        <title>Pervasive Adenine N6-methylation of Active Genes in Fungi.</title>
        <authorList>
            <consortium name="DOE Joint Genome Institute"/>
            <person name="Mondo S.J."/>
            <person name="Dannebaum R.O."/>
            <person name="Kuo R.C."/>
            <person name="Labutti K."/>
            <person name="Haridas S."/>
            <person name="Kuo A."/>
            <person name="Salamov A."/>
            <person name="Ahrendt S.R."/>
            <person name="Lipzen A."/>
            <person name="Sullivan W."/>
            <person name="Andreopoulos W.B."/>
            <person name="Clum A."/>
            <person name="Lindquist E."/>
            <person name="Daum C."/>
            <person name="Ramamoorthy G.K."/>
            <person name="Gryganskyi A."/>
            <person name="Culley D."/>
            <person name="Magnuson J.K."/>
            <person name="James T.Y."/>
            <person name="O'Malley M.A."/>
            <person name="Stajich J.E."/>
            <person name="Spatafora J.W."/>
            <person name="Visel A."/>
            <person name="Grigoriev I.V."/>
        </authorList>
    </citation>
    <scope>NUCLEOTIDE SEQUENCE [LARGE SCALE GENOMIC DNA]</scope>
    <source>
        <strain evidence="2 3">S4</strain>
    </source>
</reference>
<dbReference type="PANTHER" id="PTHR13593">
    <property type="match status" value="1"/>
</dbReference>
<dbReference type="GO" id="GO:0006629">
    <property type="term" value="P:lipid metabolic process"/>
    <property type="evidence" value="ECO:0007669"/>
    <property type="project" value="InterPro"/>
</dbReference>
<dbReference type="STRING" id="1754192.A0A1Y1X4Q9"/>
<dbReference type="Gene3D" id="3.20.20.190">
    <property type="entry name" value="Phosphatidylinositol (PI) phosphodiesterase"/>
    <property type="match status" value="1"/>
</dbReference>
<feature type="domain" description="Phosphatidylinositol-specific phospholipase C X" evidence="1">
    <location>
        <begin position="40"/>
        <end position="221"/>
    </location>
</feature>
<dbReference type="SMART" id="SM00148">
    <property type="entry name" value="PLCXc"/>
    <property type="match status" value="1"/>
</dbReference>
<dbReference type="PROSITE" id="PS50007">
    <property type="entry name" value="PIPLC_X_DOMAIN"/>
    <property type="match status" value="1"/>
</dbReference>
<dbReference type="Proteomes" id="UP000193944">
    <property type="component" value="Unassembled WGS sequence"/>
</dbReference>
<dbReference type="OrthoDB" id="2158103at2759"/>
<name>A0A1Y1X4Q9_9FUNG</name>
<comment type="caution">
    <text evidence="2">The sequence shown here is derived from an EMBL/GenBank/DDBJ whole genome shotgun (WGS) entry which is preliminary data.</text>
</comment>
<dbReference type="PANTHER" id="PTHR13593:SF113">
    <property type="entry name" value="SI:DKEY-266F7.9"/>
    <property type="match status" value="1"/>
</dbReference>
<evidence type="ECO:0000313" key="3">
    <source>
        <dbReference type="Proteomes" id="UP000193944"/>
    </source>
</evidence>
<dbReference type="InterPro" id="IPR017946">
    <property type="entry name" value="PLC-like_Pdiesterase_TIM-brl"/>
</dbReference>
<dbReference type="InterPro" id="IPR000909">
    <property type="entry name" value="PLipase_C_PInositol-sp_X_dom"/>
</dbReference>
<dbReference type="InterPro" id="IPR051057">
    <property type="entry name" value="PI-PLC_domain"/>
</dbReference>
<dbReference type="Pfam" id="PF00388">
    <property type="entry name" value="PI-PLC-X"/>
    <property type="match status" value="1"/>
</dbReference>
<dbReference type="SUPFAM" id="SSF51695">
    <property type="entry name" value="PLC-like phosphodiesterases"/>
    <property type="match status" value="1"/>
</dbReference>
<protein>
    <submittedName>
        <fullName evidence="2">PLC-like phosphodiesterase</fullName>
    </submittedName>
</protein>
<evidence type="ECO:0000259" key="1">
    <source>
        <dbReference type="SMART" id="SM00148"/>
    </source>
</evidence>